<comment type="subcellular location">
    <subcellularLocation>
        <location evidence="1">Nucleus</location>
    </subcellularLocation>
</comment>
<evidence type="ECO:0000256" key="1">
    <source>
        <dbReference type="ARBA" id="ARBA00004123"/>
    </source>
</evidence>
<reference evidence="10 11" key="1">
    <citation type="journal article" date="2013" name="Fungal Biol.">
        <title>Analysis of microsatellite markers in the genome of the plant pathogen Ceratocystis fimbriata.</title>
        <authorList>
            <person name="Simpson M.C."/>
            <person name="Wilken P.M."/>
            <person name="Coetzee M.P."/>
            <person name="Wingfield M.J."/>
            <person name="Wingfield B.D."/>
        </authorList>
    </citation>
    <scope>NUCLEOTIDE SEQUENCE [LARGE SCALE GENOMIC DNA]</scope>
    <source>
        <strain evidence="10 11">CBS 114723</strain>
    </source>
</reference>
<evidence type="ECO:0000256" key="5">
    <source>
        <dbReference type="ARBA" id="ARBA00023054"/>
    </source>
</evidence>
<evidence type="ECO:0000256" key="8">
    <source>
        <dbReference type="SAM" id="SignalP"/>
    </source>
</evidence>
<dbReference type="AlphaFoldDB" id="A0A2C5WWB2"/>
<evidence type="ECO:0000313" key="10">
    <source>
        <dbReference type="EMBL" id="PHH49941.1"/>
    </source>
</evidence>
<evidence type="ECO:0000256" key="7">
    <source>
        <dbReference type="SAM" id="MobiDB-lite"/>
    </source>
</evidence>
<keyword evidence="6" id="KW-0539">Nucleus</keyword>
<accession>A0A2C5WWB2</accession>
<evidence type="ECO:0000256" key="2">
    <source>
        <dbReference type="ARBA" id="ARBA00022723"/>
    </source>
</evidence>
<feature type="domain" description="Zinc finger double-stranded RNA binding" evidence="9">
    <location>
        <begin position="58"/>
        <end position="82"/>
    </location>
</feature>
<reference evidence="10 11" key="2">
    <citation type="journal article" date="2013" name="IMA Fungus">
        <title>IMA Genome-F 1: Ceratocystis fimbriata: Draft nuclear genome sequence for the plant pathogen, Ceratocystis fimbriata.</title>
        <authorList>
            <person name="Wilken P.M."/>
            <person name="Steenkamp E.T."/>
            <person name="Wingfield M.J."/>
            <person name="de Beer Z.W."/>
            <person name="Wingfield B.D."/>
        </authorList>
    </citation>
    <scope>NUCLEOTIDE SEQUENCE [LARGE SCALE GENOMIC DNA]</scope>
    <source>
        <strain evidence="10 11">CBS 114723</strain>
    </source>
</reference>
<dbReference type="InterPro" id="IPR022755">
    <property type="entry name" value="Znf_C2H2_jaz"/>
</dbReference>
<comment type="caution">
    <text evidence="10">The sequence shown here is derived from an EMBL/GenBank/DDBJ whole genome shotgun (WGS) entry which is preliminary data.</text>
</comment>
<feature type="compositionally biased region" description="Basic and acidic residues" evidence="7">
    <location>
        <begin position="270"/>
        <end position="293"/>
    </location>
</feature>
<keyword evidence="2" id="KW-0479">Metal-binding</keyword>
<feature type="compositionally biased region" description="Polar residues" evidence="7">
    <location>
        <begin position="182"/>
        <end position="213"/>
    </location>
</feature>
<dbReference type="GO" id="GO:0003676">
    <property type="term" value="F:nucleic acid binding"/>
    <property type="evidence" value="ECO:0007669"/>
    <property type="project" value="InterPro"/>
</dbReference>
<keyword evidence="8" id="KW-0732">Signal</keyword>
<dbReference type="PANTHER" id="PTHR13278">
    <property type="entry name" value="ZINC FINGER PROTEIN 830"/>
    <property type="match status" value="1"/>
</dbReference>
<evidence type="ECO:0000256" key="4">
    <source>
        <dbReference type="ARBA" id="ARBA00022833"/>
    </source>
</evidence>
<sequence length="378" mass="40967">MVQLHSPVLNSSTLWLLSLALHLTSQPMTDVRSLLRQQQAARRITHKLAIYTDSGKLACLLCDELVKTESLWDTHLRSKGHRLRVQTQTTEAARPESRGQKRPAPILTPTQNSPDTEMEEPASKKRNLSVPLDGDEGKDARVYASTSQINASKDPRLGSSVPRRLSGAPSAGMEIQIPSRPATPSRSTIQSATSGSSDIALTTPNPDSVSVSVSAAEKRPTTTDAGAIDEDEWAAFEADIAATTTAYSADATLSAPAMTAEEVATAAEQSAKEGHKEPTMKQIEEEKEDAKRQLESEFEEMEELEAKVRQLKEKREALRKQVGTTAARVQAGQVGPEKDISADTDTNNPDGGDDDGSDDDESDDEDDWAGFRFKGTIN</sequence>
<feature type="region of interest" description="Disordered" evidence="7">
    <location>
        <begin position="83"/>
        <end position="224"/>
    </location>
</feature>
<dbReference type="GO" id="GO:0005681">
    <property type="term" value="C:spliceosomal complex"/>
    <property type="evidence" value="ECO:0007669"/>
    <property type="project" value="InterPro"/>
</dbReference>
<dbReference type="PANTHER" id="PTHR13278:SF0">
    <property type="entry name" value="ZINC FINGER PROTEIN 830"/>
    <property type="match status" value="1"/>
</dbReference>
<name>A0A2C5WWB2_9PEZI</name>
<dbReference type="Proteomes" id="UP000222788">
    <property type="component" value="Unassembled WGS sequence"/>
</dbReference>
<dbReference type="EMBL" id="APWK03000160">
    <property type="protein sequence ID" value="PHH49941.1"/>
    <property type="molecule type" value="Genomic_DNA"/>
</dbReference>
<dbReference type="InterPro" id="IPR036236">
    <property type="entry name" value="Znf_C2H2_sf"/>
</dbReference>
<feature type="region of interest" description="Disordered" evidence="7">
    <location>
        <begin position="320"/>
        <end position="378"/>
    </location>
</feature>
<feature type="compositionally biased region" description="Low complexity" evidence="7">
    <location>
        <begin position="260"/>
        <end position="269"/>
    </location>
</feature>
<dbReference type="GO" id="GO:0008270">
    <property type="term" value="F:zinc ion binding"/>
    <property type="evidence" value="ECO:0007669"/>
    <property type="project" value="UniProtKB-KW"/>
</dbReference>
<evidence type="ECO:0000256" key="6">
    <source>
        <dbReference type="ARBA" id="ARBA00023242"/>
    </source>
</evidence>
<dbReference type="GO" id="GO:0033260">
    <property type="term" value="P:nuclear DNA replication"/>
    <property type="evidence" value="ECO:0007669"/>
    <property type="project" value="TreeGrafter"/>
</dbReference>
<protein>
    <recommendedName>
        <fullName evidence="9">Zinc finger double-stranded RNA binding domain-containing protein</fullName>
    </recommendedName>
</protein>
<gene>
    <name evidence="10" type="ORF">CFIMG_006228RAa</name>
</gene>
<keyword evidence="5" id="KW-0175">Coiled coil</keyword>
<proteinExistence type="predicted"/>
<keyword evidence="11" id="KW-1185">Reference proteome</keyword>
<keyword evidence="4" id="KW-0862">Zinc</keyword>
<dbReference type="GO" id="GO:0033314">
    <property type="term" value="P:mitotic DNA replication checkpoint signaling"/>
    <property type="evidence" value="ECO:0007669"/>
    <property type="project" value="TreeGrafter"/>
</dbReference>
<feature type="region of interest" description="Disordered" evidence="7">
    <location>
        <begin position="260"/>
        <end position="293"/>
    </location>
</feature>
<dbReference type="InterPro" id="IPR040050">
    <property type="entry name" value="ZNF830-like"/>
</dbReference>
<dbReference type="SUPFAM" id="SSF57667">
    <property type="entry name" value="beta-beta-alpha zinc fingers"/>
    <property type="match status" value="1"/>
</dbReference>
<dbReference type="OrthoDB" id="77607at2759"/>
<evidence type="ECO:0000313" key="11">
    <source>
        <dbReference type="Proteomes" id="UP000222788"/>
    </source>
</evidence>
<evidence type="ECO:0000259" key="9">
    <source>
        <dbReference type="Pfam" id="PF12171"/>
    </source>
</evidence>
<feature type="chain" id="PRO_5012406170" description="Zinc finger double-stranded RNA binding domain-containing protein" evidence="8">
    <location>
        <begin position="21"/>
        <end position="378"/>
    </location>
</feature>
<evidence type="ECO:0000256" key="3">
    <source>
        <dbReference type="ARBA" id="ARBA00022771"/>
    </source>
</evidence>
<feature type="compositionally biased region" description="Acidic residues" evidence="7">
    <location>
        <begin position="351"/>
        <end position="368"/>
    </location>
</feature>
<keyword evidence="3" id="KW-0863">Zinc-finger</keyword>
<dbReference type="Pfam" id="PF12171">
    <property type="entry name" value="zf-C2H2_jaz"/>
    <property type="match status" value="1"/>
</dbReference>
<dbReference type="GO" id="GO:0044773">
    <property type="term" value="P:mitotic DNA damage checkpoint signaling"/>
    <property type="evidence" value="ECO:0007669"/>
    <property type="project" value="TreeGrafter"/>
</dbReference>
<feature type="signal peptide" evidence="8">
    <location>
        <begin position="1"/>
        <end position="20"/>
    </location>
</feature>
<organism evidence="10 11">
    <name type="scientific">Ceratocystis fimbriata CBS 114723</name>
    <dbReference type="NCBI Taxonomy" id="1035309"/>
    <lineage>
        <taxon>Eukaryota</taxon>
        <taxon>Fungi</taxon>
        <taxon>Dikarya</taxon>
        <taxon>Ascomycota</taxon>
        <taxon>Pezizomycotina</taxon>
        <taxon>Sordariomycetes</taxon>
        <taxon>Hypocreomycetidae</taxon>
        <taxon>Microascales</taxon>
        <taxon>Ceratocystidaceae</taxon>
        <taxon>Ceratocystis</taxon>
    </lineage>
</organism>
<dbReference type="STRING" id="1035309.A0A2C5WWB2"/>